<dbReference type="PROSITE" id="PS51186">
    <property type="entry name" value="GNAT"/>
    <property type="match status" value="1"/>
</dbReference>
<reference evidence="2 3" key="1">
    <citation type="submission" date="2017-09" db="EMBL/GenBank/DDBJ databases">
        <title>Large-scale bioinformatics analysis of Bacillus genomes uncovers conserved roles of natural products in bacterial physiology.</title>
        <authorList>
            <consortium name="Agbiome Team Llc"/>
            <person name="Bleich R.M."/>
            <person name="Grubbs K.J."/>
            <person name="Santa Maria K.C."/>
            <person name="Allen S.E."/>
            <person name="Farag S."/>
            <person name="Shank E.A."/>
            <person name="Bowers A."/>
        </authorList>
    </citation>
    <scope>NUCLEOTIDE SEQUENCE [LARGE SCALE GENOMIC DNA]</scope>
    <source>
        <strain evidence="2 3">AFS022681</strain>
    </source>
</reference>
<organism evidence="2 3">
    <name type="scientific">Bacillus cereus</name>
    <dbReference type="NCBI Taxonomy" id="1396"/>
    <lineage>
        <taxon>Bacteria</taxon>
        <taxon>Bacillati</taxon>
        <taxon>Bacillota</taxon>
        <taxon>Bacilli</taxon>
        <taxon>Bacillales</taxon>
        <taxon>Bacillaceae</taxon>
        <taxon>Bacillus</taxon>
        <taxon>Bacillus cereus group</taxon>
    </lineage>
</organism>
<dbReference type="EMBL" id="NTRR01000008">
    <property type="protein sequence ID" value="PFE18060.1"/>
    <property type="molecule type" value="Genomic_DNA"/>
</dbReference>
<feature type="domain" description="N-acetyltransferase" evidence="1">
    <location>
        <begin position="3"/>
        <end position="157"/>
    </location>
</feature>
<dbReference type="RefSeq" id="WP_098342105.1">
    <property type="nucleotide sequence ID" value="NZ_JBHUVZ010000001.1"/>
</dbReference>
<protein>
    <submittedName>
        <fullName evidence="2">GNAT family N-acetyltransferase</fullName>
    </submittedName>
</protein>
<gene>
    <name evidence="2" type="ORF">CN307_07730</name>
</gene>
<proteinExistence type="predicted"/>
<dbReference type="InterPro" id="IPR000182">
    <property type="entry name" value="GNAT_dom"/>
</dbReference>
<evidence type="ECO:0000259" key="1">
    <source>
        <dbReference type="PROSITE" id="PS51186"/>
    </source>
</evidence>
<dbReference type="AlphaFoldDB" id="A0A2A9A3K2"/>
<comment type="caution">
    <text evidence="2">The sequence shown here is derived from an EMBL/GenBank/DDBJ whole genome shotgun (WGS) entry which is preliminary data.</text>
</comment>
<keyword evidence="2" id="KW-0808">Transferase</keyword>
<evidence type="ECO:0000313" key="3">
    <source>
        <dbReference type="Proteomes" id="UP000220032"/>
    </source>
</evidence>
<accession>A0A2A9A3K2</accession>
<dbReference type="Proteomes" id="UP000220032">
    <property type="component" value="Unassembled WGS sequence"/>
</dbReference>
<dbReference type="GO" id="GO:0016747">
    <property type="term" value="F:acyltransferase activity, transferring groups other than amino-acyl groups"/>
    <property type="evidence" value="ECO:0007669"/>
    <property type="project" value="InterPro"/>
</dbReference>
<sequence length="157" mass="18386">MEITLEKATTNDAAAVFQIQIDSFSPLLNKYKDYETNPANESIEKTILRIKNPSNNFYKIIFDSNLVGAICISKKEIPNKFWISPMFIHPNYQGKGIAQKVLILIEEMYPEARTFELATILEEERNCFLYEKMGYKRTEVIKKLNDKTTLIFYKKER</sequence>
<dbReference type="SUPFAM" id="SSF55729">
    <property type="entry name" value="Acyl-CoA N-acyltransferases (Nat)"/>
    <property type="match status" value="1"/>
</dbReference>
<dbReference type="Gene3D" id="3.40.630.30">
    <property type="match status" value="1"/>
</dbReference>
<dbReference type="InterPro" id="IPR016181">
    <property type="entry name" value="Acyl_CoA_acyltransferase"/>
</dbReference>
<name>A0A2A9A3K2_BACCE</name>
<dbReference type="Pfam" id="PF00583">
    <property type="entry name" value="Acetyltransf_1"/>
    <property type="match status" value="1"/>
</dbReference>
<evidence type="ECO:0000313" key="2">
    <source>
        <dbReference type="EMBL" id="PFE18060.1"/>
    </source>
</evidence>
<dbReference type="CDD" id="cd04301">
    <property type="entry name" value="NAT_SF"/>
    <property type="match status" value="1"/>
</dbReference>